<evidence type="ECO:0000313" key="6">
    <source>
        <dbReference type="Proteomes" id="UP001642360"/>
    </source>
</evidence>
<evidence type="ECO:0000256" key="3">
    <source>
        <dbReference type="PROSITE-ProRule" id="PRU00339"/>
    </source>
</evidence>
<organism evidence="5 6">
    <name type="scientific">Ilex paraguariensis</name>
    <name type="common">yerba mate</name>
    <dbReference type="NCBI Taxonomy" id="185542"/>
    <lineage>
        <taxon>Eukaryota</taxon>
        <taxon>Viridiplantae</taxon>
        <taxon>Streptophyta</taxon>
        <taxon>Embryophyta</taxon>
        <taxon>Tracheophyta</taxon>
        <taxon>Spermatophyta</taxon>
        <taxon>Magnoliopsida</taxon>
        <taxon>eudicotyledons</taxon>
        <taxon>Gunneridae</taxon>
        <taxon>Pentapetalae</taxon>
        <taxon>asterids</taxon>
        <taxon>campanulids</taxon>
        <taxon>Aquifoliales</taxon>
        <taxon>Aquifoliaceae</taxon>
        <taxon>Ilex</taxon>
    </lineage>
</organism>
<dbReference type="PROSITE" id="PS50005">
    <property type="entry name" value="TPR"/>
    <property type="match status" value="1"/>
</dbReference>
<gene>
    <name evidence="5" type="ORF">ILEXP_LOCUS51913</name>
</gene>
<dbReference type="GO" id="GO:0003729">
    <property type="term" value="F:mRNA binding"/>
    <property type="evidence" value="ECO:0007669"/>
    <property type="project" value="UniProtKB-ARBA"/>
</dbReference>
<proteinExistence type="inferred from homology"/>
<accession>A0ABC8UL55</accession>
<feature type="repeat" description="TPR" evidence="3">
    <location>
        <begin position="807"/>
        <end position="840"/>
    </location>
</feature>
<keyword evidence="6" id="KW-1185">Reference proteome</keyword>
<evidence type="ECO:0008006" key="7">
    <source>
        <dbReference type="Google" id="ProtNLM"/>
    </source>
</evidence>
<comment type="caution">
    <text evidence="5">The sequence shown here is derived from an EMBL/GenBank/DDBJ whole genome shotgun (WGS) entry which is preliminary data.</text>
</comment>
<dbReference type="EMBL" id="CAUOFW020008168">
    <property type="protein sequence ID" value="CAK9181801.1"/>
    <property type="molecule type" value="Genomic_DNA"/>
</dbReference>
<dbReference type="InterPro" id="IPR011990">
    <property type="entry name" value="TPR-like_helical_dom_sf"/>
</dbReference>
<comment type="similarity">
    <text evidence="1">Belongs to the PPR family. P subfamily.</text>
</comment>
<dbReference type="PANTHER" id="PTHR45717:SF57">
    <property type="entry name" value="PENTACOTRIPEPTIDE-REPEAT REGION OF PRORP DOMAIN-CONTAINING PROTEIN"/>
    <property type="match status" value="1"/>
</dbReference>
<name>A0ABC8UL55_9AQUA</name>
<evidence type="ECO:0000313" key="5">
    <source>
        <dbReference type="EMBL" id="CAK9181801.1"/>
    </source>
</evidence>
<keyword evidence="2" id="KW-0677">Repeat</keyword>
<sequence>MSGDQLQKQIPPKPPDVSKTFASLFTSPKNSVLFLNPTTCSGLVLGSNSDIVPVYYGKISSMPPSIYKVDQNSSSNQIPSNVQIPSFTQISSVTHIPSNGKILSNSHNPSSVLVSSSDSFPSNVQISSISQIPSIVQVSSISHESLVNPVSGQIASDIPGGTLRNLISSVEAPKPAKRVVYNNGELGMYWSLEETQQLSKGFHQSLIGKCAYGKPSVGVIKEFIKSNKVMMNGRVKKRMETEAVIANKVTEPVKERNKGDEWKGPKGKVVGQEVQRDKQKMEYRQKSVIPTQGIENRFAVLDIDVDVSERGMTEIGDAGALGEMNDKEVNLNNEIQEVEVVEKVVSEKELSNQEGKIELSGNGRQEKLFIESDLGRLPQNKDVLKEDVLEEKDSSFLVDYHYDARKGSGMSLDDEMDLVRSKEPPNKGYLSDVGSSKSGEWGIMFTEDQEESNDFNLKVVPSSTAHIGLKSEGFVCHDQHCSDGLLICCIKSPKSLYNVVNLIPEFCFQCSLQVSQWMTDKRYIPLMQGDIANRLNLICRVHGLEEAEKYFKNIPQILKGYEVYLALLNCYAHDKTVEKSETFMQKLRDMGYARTPRSYNIMMNLYYQMKSWEKLDTLVHEMEEKGIYFDYYTYSIRLSAYAAASDIEGMDKIVTKMESDHRVTLDYFTYAVAAGGYLKVGLVDKALAMLSKLEGQMISTKKRNVAFDCLLRLYAGTGKKDELHRIWNLYKKEKIFNKGYMTMMSSLSKFNAIEDAEKIFEEWESRGLAYDFRIPNCLIDVYCRNGFLGKAESLLERGIANGGNPSANTWCSLAGGYIENNQVANAVEALKKAILICPSNWKPSKETLSACLEFLERRGDVEEAEEFIEQLKTHKIFSAAVHDRLLSCIRVGKTQS</sequence>
<dbReference type="InterPro" id="IPR019734">
    <property type="entry name" value="TPR_rpt"/>
</dbReference>
<evidence type="ECO:0000256" key="4">
    <source>
        <dbReference type="PROSITE-ProRule" id="PRU00708"/>
    </source>
</evidence>
<dbReference type="PROSITE" id="PS51375">
    <property type="entry name" value="PPR"/>
    <property type="match status" value="2"/>
</dbReference>
<dbReference type="Pfam" id="PF13812">
    <property type="entry name" value="PPR_3"/>
    <property type="match status" value="1"/>
</dbReference>
<dbReference type="AlphaFoldDB" id="A0ABC8UL55"/>
<dbReference type="Pfam" id="PF01535">
    <property type="entry name" value="PPR"/>
    <property type="match status" value="2"/>
</dbReference>
<evidence type="ECO:0000256" key="2">
    <source>
        <dbReference type="ARBA" id="ARBA00022737"/>
    </source>
</evidence>
<dbReference type="Gene3D" id="1.25.40.10">
    <property type="entry name" value="Tetratricopeptide repeat domain"/>
    <property type="match status" value="2"/>
</dbReference>
<protein>
    <recommendedName>
        <fullName evidence="7">Pentatricopeptide repeat-containing protein</fullName>
    </recommendedName>
</protein>
<dbReference type="Proteomes" id="UP001642360">
    <property type="component" value="Unassembled WGS sequence"/>
</dbReference>
<reference evidence="5 6" key="1">
    <citation type="submission" date="2024-02" db="EMBL/GenBank/DDBJ databases">
        <authorList>
            <person name="Vignale AGUSTIN F."/>
            <person name="Sosa J E."/>
            <person name="Modenutti C."/>
        </authorList>
    </citation>
    <scope>NUCLEOTIDE SEQUENCE [LARGE SCALE GENOMIC DNA]</scope>
</reference>
<keyword evidence="3" id="KW-0802">TPR repeat</keyword>
<dbReference type="NCBIfam" id="TIGR00756">
    <property type="entry name" value="PPR"/>
    <property type="match status" value="1"/>
</dbReference>
<evidence type="ECO:0000256" key="1">
    <source>
        <dbReference type="ARBA" id="ARBA00007626"/>
    </source>
</evidence>
<feature type="repeat" description="PPR" evidence="4">
    <location>
        <begin position="771"/>
        <end position="805"/>
    </location>
</feature>
<dbReference type="InterPro" id="IPR002885">
    <property type="entry name" value="PPR_rpt"/>
</dbReference>
<dbReference type="PANTHER" id="PTHR45717">
    <property type="entry name" value="OS12G0527900 PROTEIN"/>
    <property type="match status" value="1"/>
</dbReference>
<dbReference type="SUPFAM" id="SSF48452">
    <property type="entry name" value="TPR-like"/>
    <property type="match status" value="1"/>
</dbReference>
<feature type="repeat" description="PPR" evidence="4">
    <location>
        <begin position="595"/>
        <end position="629"/>
    </location>
</feature>